<dbReference type="GO" id="GO:0005886">
    <property type="term" value="C:plasma membrane"/>
    <property type="evidence" value="ECO:0007669"/>
    <property type="project" value="UniProtKB-SubCell"/>
</dbReference>
<dbReference type="Gene3D" id="3.30.450.20">
    <property type="entry name" value="PAS domain"/>
    <property type="match status" value="1"/>
</dbReference>
<evidence type="ECO:0000256" key="1">
    <source>
        <dbReference type="ARBA" id="ARBA00000085"/>
    </source>
</evidence>
<keyword evidence="6" id="KW-0808">Transferase</keyword>
<dbReference type="SMART" id="SM00388">
    <property type="entry name" value="HisKA"/>
    <property type="match status" value="1"/>
</dbReference>
<feature type="domain" description="Response regulatory" evidence="19">
    <location>
        <begin position="977"/>
        <end position="1096"/>
    </location>
</feature>
<dbReference type="CDD" id="cd06225">
    <property type="entry name" value="HAMP"/>
    <property type="match status" value="1"/>
</dbReference>
<keyword evidence="8" id="KW-0547">Nucleotide-binding</keyword>
<dbReference type="GO" id="GO:0005524">
    <property type="term" value="F:ATP binding"/>
    <property type="evidence" value="ECO:0007669"/>
    <property type="project" value="UniProtKB-KW"/>
</dbReference>
<dbReference type="CDD" id="cd16922">
    <property type="entry name" value="HATPase_EvgS-ArcB-TorS-like"/>
    <property type="match status" value="1"/>
</dbReference>
<dbReference type="CDD" id="cd00082">
    <property type="entry name" value="HisKA"/>
    <property type="match status" value="1"/>
</dbReference>
<reference evidence="24 25" key="1">
    <citation type="submission" date="2019-10" db="EMBL/GenBank/DDBJ databases">
        <title>Poseidonibacter ostreae sp. nov., isolated from the gut of the Ostrea denselamellosa.</title>
        <authorList>
            <person name="Choi A."/>
        </authorList>
    </citation>
    <scope>NUCLEOTIDE SEQUENCE [LARGE SCALE GENOMIC DNA]</scope>
    <source>
        <strain evidence="22 25">SJOD-M-33</strain>
        <strain evidence="23 24">SJOD-M-5</strain>
    </source>
</reference>
<evidence type="ECO:0000256" key="4">
    <source>
        <dbReference type="ARBA" id="ARBA00022475"/>
    </source>
</evidence>
<dbReference type="SUPFAM" id="SSF103190">
    <property type="entry name" value="Sensory domain-like"/>
    <property type="match status" value="1"/>
</dbReference>
<dbReference type="Pfam" id="PF00072">
    <property type="entry name" value="Response_reg"/>
    <property type="match status" value="1"/>
</dbReference>
<feature type="coiled-coil region" evidence="16">
    <location>
        <begin position="1129"/>
        <end position="1191"/>
    </location>
</feature>
<feature type="domain" description="Histidine kinase" evidence="18">
    <location>
        <begin position="621"/>
        <end position="844"/>
    </location>
</feature>
<gene>
    <name evidence="23" type="ORF">GBG18_05190</name>
    <name evidence="22" type="ORF">GBG19_12135</name>
</gene>
<evidence type="ECO:0000313" key="23">
    <source>
        <dbReference type="EMBL" id="KAB7891831.1"/>
    </source>
</evidence>
<dbReference type="RefSeq" id="WP_152189030.1">
    <property type="nucleotide sequence ID" value="NZ_WFKI01000004.1"/>
</dbReference>
<keyword evidence="9" id="KW-0418">Kinase</keyword>
<evidence type="ECO:0000256" key="3">
    <source>
        <dbReference type="ARBA" id="ARBA00012438"/>
    </source>
</evidence>
<evidence type="ECO:0000256" key="15">
    <source>
        <dbReference type="PROSITE-ProRule" id="PRU00169"/>
    </source>
</evidence>
<keyword evidence="24" id="KW-1185">Reference proteome</keyword>
<keyword evidence="5 15" id="KW-0597">Phosphoprotein</keyword>
<dbReference type="InterPro" id="IPR001789">
    <property type="entry name" value="Sig_transdc_resp-reg_receiver"/>
</dbReference>
<evidence type="ECO:0000256" key="8">
    <source>
        <dbReference type="ARBA" id="ARBA00022741"/>
    </source>
</evidence>
<evidence type="ECO:0000256" key="13">
    <source>
        <dbReference type="ARBA" id="ARBA00023136"/>
    </source>
</evidence>
<protein>
    <recommendedName>
        <fullName evidence="3">histidine kinase</fullName>
        <ecNumber evidence="3">2.7.13.3</ecNumber>
    </recommendedName>
</protein>
<dbReference type="CDD" id="cd17546">
    <property type="entry name" value="REC_hyHK_CKI1_RcsC-like"/>
    <property type="match status" value="1"/>
</dbReference>
<evidence type="ECO:0000259" key="19">
    <source>
        <dbReference type="PROSITE" id="PS50110"/>
    </source>
</evidence>
<dbReference type="InterPro" id="IPR036641">
    <property type="entry name" value="HPT_dom_sf"/>
</dbReference>
<keyword evidence="7 17" id="KW-0812">Transmembrane</keyword>
<evidence type="ECO:0000313" key="22">
    <source>
        <dbReference type="EMBL" id="KAB7886471.1"/>
    </source>
</evidence>
<dbReference type="PANTHER" id="PTHR45339">
    <property type="entry name" value="HYBRID SIGNAL TRANSDUCTION HISTIDINE KINASE J"/>
    <property type="match status" value="1"/>
</dbReference>
<feature type="transmembrane region" description="Helical" evidence="17">
    <location>
        <begin position="527"/>
        <end position="545"/>
    </location>
</feature>
<dbReference type="PROSITE" id="PS50109">
    <property type="entry name" value="HIS_KIN"/>
    <property type="match status" value="1"/>
</dbReference>
<evidence type="ECO:0000256" key="12">
    <source>
        <dbReference type="ARBA" id="ARBA00023012"/>
    </source>
</evidence>
<dbReference type="SMART" id="SM00387">
    <property type="entry name" value="HATPase_c"/>
    <property type="match status" value="1"/>
</dbReference>
<evidence type="ECO:0000313" key="25">
    <source>
        <dbReference type="Proteomes" id="UP000472839"/>
    </source>
</evidence>
<keyword evidence="10" id="KW-0067">ATP-binding</keyword>
<keyword evidence="4" id="KW-1003">Cell membrane</keyword>
<dbReference type="SUPFAM" id="SSF47384">
    <property type="entry name" value="Homodimeric domain of signal transducing histidine kinase"/>
    <property type="match status" value="1"/>
</dbReference>
<comment type="catalytic activity">
    <reaction evidence="1">
        <text>ATP + protein L-histidine = ADP + protein N-phospho-L-histidine.</text>
        <dbReference type="EC" id="2.7.13.3"/>
    </reaction>
</comment>
<keyword evidence="11 17" id="KW-1133">Transmembrane helix</keyword>
<evidence type="ECO:0000256" key="6">
    <source>
        <dbReference type="ARBA" id="ARBA00022679"/>
    </source>
</evidence>
<evidence type="ECO:0000256" key="14">
    <source>
        <dbReference type="PROSITE-ProRule" id="PRU00110"/>
    </source>
</evidence>
<dbReference type="InterPro" id="IPR005467">
    <property type="entry name" value="His_kinase_dom"/>
</dbReference>
<dbReference type="SMART" id="SM00448">
    <property type="entry name" value="REC"/>
    <property type="match status" value="1"/>
</dbReference>
<dbReference type="InterPro" id="IPR036890">
    <property type="entry name" value="HATPase_C_sf"/>
</dbReference>
<dbReference type="PANTHER" id="PTHR45339:SF1">
    <property type="entry name" value="HYBRID SIGNAL TRANSDUCTION HISTIDINE KINASE J"/>
    <property type="match status" value="1"/>
</dbReference>
<dbReference type="InterPro" id="IPR004358">
    <property type="entry name" value="Sig_transdc_His_kin-like_C"/>
</dbReference>
<dbReference type="Proteomes" id="UP000461010">
    <property type="component" value="Unassembled WGS sequence"/>
</dbReference>
<dbReference type="InterPro" id="IPR036097">
    <property type="entry name" value="HisK_dim/P_sf"/>
</dbReference>
<feature type="domain" description="HPt" evidence="21">
    <location>
        <begin position="1121"/>
        <end position="1207"/>
    </location>
</feature>
<evidence type="ECO:0000256" key="5">
    <source>
        <dbReference type="ARBA" id="ARBA00022553"/>
    </source>
</evidence>
<dbReference type="Gene3D" id="1.20.120.160">
    <property type="entry name" value="HPT domain"/>
    <property type="match status" value="1"/>
</dbReference>
<feature type="transmembrane region" description="Helical" evidence="17">
    <location>
        <begin position="12"/>
        <end position="33"/>
    </location>
</feature>
<dbReference type="AlphaFoldDB" id="A0A6L4WQ30"/>
<dbReference type="Proteomes" id="UP000472839">
    <property type="component" value="Unassembled WGS sequence"/>
</dbReference>
<evidence type="ECO:0000256" key="2">
    <source>
        <dbReference type="ARBA" id="ARBA00004651"/>
    </source>
</evidence>
<sequence>MKNLSIKIKLILLFIVIKIIPLLLIAYIAYIGVLNLEKYVQNSTRYLFNKNKEIVLNTANASIEDSIKNLDKKSQYAIEKISFEIASKVADFLYERDKDILFLSKIPLNNEILKSFYTTKNRDIIIHEDYIYDEKNSKWISSKVPKKVKRENEKSVLKDNEKEFNFTDPLILQKKSIPIYKEVSYFNLRGKELYKISQIDNNLKDISNKNNTYINSETYFKEIKKLKKDEIYVSEVIGEYVKSNVIGSFTKEKAKKLNIDFNPQNHAYAGKENPNGKKFEAIVRFITPVFKENKKVGYISLALDHEHLMQFTDTKDPTTADPTQNISDASKGNYAFMWDFEGRNISHPRDYFIAGFDKETGKRQMPWLSSDLALKFENSNKEINDFLKDYPTFEEQSLKKKPNISQLLKDGNVGLDCRYLNFAPQCKGWMELTQNGGYGSFIIYWSKVWKLSTAASIPYYTGKYGKTKRGFGFVTIGANVDEFHAAANKTKSNVTKILHKQTNQMQEIVNDNKIEIEQFIKSLINELSVVTFIMIILIIIIALWISNYITSKLENILLGTKKFSENDFEYRIPITSNDEIGKLENSFNKMASSIKSLLQTQYNALEKAQRADEAKSTFLANMSHEIRTPLNAIIGFSDLLSNSKQLANQNQKQADIINSSANSLLVIINDILDVSKIKSGNFNLTYEKSDIYFISEHVIELFSRRANEKNIKLVFDIDKEVPLYIKTDGLRLKQVLSNLISNAIKFTPEEGTVHISILLEKLEENIATLKFKIEDSGIGIKEEKLQSIFDPFIQLDNNSNKKFSGTGLGLSISNHIINSLGSKIEVQSRINEGSIFSFTLAFEVCEDSDLSQKEFISNIKFKIDNKEDKLFEYIKRYIDLFGNINNEDKNFDVLLTCFTSEEKLNTLREKHPNNTLLILVENENSIQKINKLRNEEIISLPFYPSKLNDCLQNLLSKKNKVQLENKEIIEKQQYKGKILVAEDNLANQELIKYILEDFGLEFNIKDNGLEALEEYKKSKYSLILTDINMPIMDGIEAFKQIRLYEKENNLETTPIIALTANAIKGDKEKFLNIGMDDYLSKPIKIKELKNIFEKFLKQESAKLTKKTSFDKNKIINKLGISESIVGLIINKFKENIEKDIKELEENIQKKDVENISFKAHYIKNSCLNVSLDDICKSLEKLENKKLEHKEKELLFKYIKASIKSLLE</sequence>
<dbReference type="InterPro" id="IPR003660">
    <property type="entry name" value="HAMP_dom"/>
</dbReference>
<evidence type="ECO:0000313" key="24">
    <source>
        <dbReference type="Proteomes" id="UP000461010"/>
    </source>
</evidence>
<dbReference type="InterPro" id="IPR011006">
    <property type="entry name" value="CheY-like_superfamily"/>
</dbReference>
<dbReference type="SUPFAM" id="SSF55874">
    <property type="entry name" value="ATPase domain of HSP90 chaperone/DNA topoisomerase II/histidine kinase"/>
    <property type="match status" value="1"/>
</dbReference>
<dbReference type="GO" id="GO:0000155">
    <property type="term" value="F:phosphorelay sensor kinase activity"/>
    <property type="evidence" value="ECO:0007669"/>
    <property type="project" value="InterPro"/>
</dbReference>
<comment type="caution">
    <text evidence="22">The sequence shown here is derived from an EMBL/GenBank/DDBJ whole genome shotgun (WGS) entry which is preliminary data.</text>
</comment>
<dbReference type="PRINTS" id="PR00344">
    <property type="entry name" value="BCTRLSENSOR"/>
</dbReference>
<dbReference type="SUPFAM" id="SSF47226">
    <property type="entry name" value="Histidine-containing phosphotransfer domain, HPT domain"/>
    <property type="match status" value="1"/>
</dbReference>
<keyword evidence="13 17" id="KW-0472">Membrane</keyword>
<dbReference type="PROSITE" id="PS50110">
    <property type="entry name" value="RESPONSE_REGULATORY"/>
    <property type="match status" value="1"/>
</dbReference>
<proteinExistence type="predicted"/>
<dbReference type="EMBL" id="WFKK01000041">
    <property type="protein sequence ID" value="KAB7886471.1"/>
    <property type="molecule type" value="Genomic_DNA"/>
</dbReference>
<evidence type="ECO:0000256" key="11">
    <source>
        <dbReference type="ARBA" id="ARBA00022989"/>
    </source>
</evidence>
<dbReference type="PROSITE" id="PS50894">
    <property type="entry name" value="HPT"/>
    <property type="match status" value="1"/>
</dbReference>
<dbReference type="Gene3D" id="3.40.50.2300">
    <property type="match status" value="1"/>
</dbReference>
<dbReference type="Pfam" id="PF00512">
    <property type="entry name" value="HisKA"/>
    <property type="match status" value="1"/>
</dbReference>
<dbReference type="Gene3D" id="6.10.340.10">
    <property type="match status" value="1"/>
</dbReference>
<dbReference type="InterPro" id="IPR029151">
    <property type="entry name" value="Sensor-like_sf"/>
</dbReference>
<evidence type="ECO:0000259" key="18">
    <source>
        <dbReference type="PROSITE" id="PS50109"/>
    </source>
</evidence>
<evidence type="ECO:0000256" key="7">
    <source>
        <dbReference type="ARBA" id="ARBA00022692"/>
    </source>
</evidence>
<evidence type="ECO:0000259" key="21">
    <source>
        <dbReference type="PROSITE" id="PS50894"/>
    </source>
</evidence>
<dbReference type="Gene3D" id="1.10.287.130">
    <property type="match status" value="1"/>
</dbReference>
<comment type="subcellular location">
    <subcellularLocation>
        <location evidence="2">Cell membrane</location>
        <topology evidence="2">Multi-pass membrane protein</topology>
    </subcellularLocation>
</comment>
<dbReference type="EMBL" id="WFKJ01000011">
    <property type="protein sequence ID" value="KAB7891831.1"/>
    <property type="molecule type" value="Genomic_DNA"/>
</dbReference>
<dbReference type="InterPro" id="IPR003661">
    <property type="entry name" value="HisK_dim/P_dom"/>
</dbReference>
<evidence type="ECO:0000256" key="10">
    <source>
        <dbReference type="ARBA" id="ARBA00022840"/>
    </source>
</evidence>
<dbReference type="Gene3D" id="3.30.565.10">
    <property type="entry name" value="Histidine kinase-like ATPase, C-terminal domain"/>
    <property type="match status" value="1"/>
</dbReference>
<keyword evidence="16" id="KW-0175">Coiled coil</keyword>
<dbReference type="FunFam" id="3.30.565.10:FF:000010">
    <property type="entry name" value="Sensor histidine kinase RcsC"/>
    <property type="match status" value="1"/>
</dbReference>
<feature type="modified residue" description="Phosphohistidine" evidence="14">
    <location>
        <position position="1160"/>
    </location>
</feature>
<evidence type="ECO:0000256" key="16">
    <source>
        <dbReference type="SAM" id="Coils"/>
    </source>
</evidence>
<feature type="modified residue" description="4-aspartylphosphate" evidence="15">
    <location>
        <position position="1026"/>
    </location>
</feature>
<accession>A0A6L4WQ30</accession>
<evidence type="ECO:0000256" key="9">
    <source>
        <dbReference type="ARBA" id="ARBA00022777"/>
    </source>
</evidence>
<dbReference type="Pfam" id="PF02518">
    <property type="entry name" value="HATPase_c"/>
    <property type="match status" value="1"/>
</dbReference>
<feature type="domain" description="HAMP" evidence="20">
    <location>
        <begin position="547"/>
        <end position="599"/>
    </location>
</feature>
<keyword evidence="12" id="KW-0902">Two-component regulatory system</keyword>
<dbReference type="EC" id="2.7.13.3" evidence="3"/>
<dbReference type="InterPro" id="IPR003594">
    <property type="entry name" value="HATPase_dom"/>
</dbReference>
<dbReference type="SMART" id="SM00304">
    <property type="entry name" value="HAMP"/>
    <property type="match status" value="1"/>
</dbReference>
<name>A0A6L4WQ30_9BACT</name>
<dbReference type="Pfam" id="PF00672">
    <property type="entry name" value="HAMP"/>
    <property type="match status" value="1"/>
</dbReference>
<evidence type="ECO:0000259" key="20">
    <source>
        <dbReference type="PROSITE" id="PS50885"/>
    </source>
</evidence>
<dbReference type="SUPFAM" id="SSF52172">
    <property type="entry name" value="CheY-like"/>
    <property type="match status" value="1"/>
</dbReference>
<dbReference type="InterPro" id="IPR008207">
    <property type="entry name" value="Sig_transdc_His_kin_Hpt_dom"/>
</dbReference>
<evidence type="ECO:0000256" key="17">
    <source>
        <dbReference type="SAM" id="Phobius"/>
    </source>
</evidence>
<dbReference type="SUPFAM" id="SSF158472">
    <property type="entry name" value="HAMP domain-like"/>
    <property type="match status" value="1"/>
</dbReference>
<dbReference type="Pfam" id="PF01627">
    <property type="entry name" value="Hpt"/>
    <property type="match status" value="1"/>
</dbReference>
<dbReference type="PROSITE" id="PS50885">
    <property type="entry name" value="HAMP"/>
    <property type="match status" value="1"/>
</dbReference>
<organism evidence="22 25">
    <name type="scientific">Poseidonibacter ostreae</name>
    <dbReference type="NCBI Taxonomy" id="2654171"/>
    <lineage>
        <taxon>Bacteria</taxon>
        <taxon>Pseudomonadati</taxon>
        <taxon>Campylobacterota</taxon>
        <taxon>Epsilonproteobacteria</taxon>
        <taxon>Campylobacterales</taxon>
        <taxon>Arcobacteraceae</taxon>
        <taxon>Poseidonibacter</taxon>
    </lineage>
</organism>